<feature type="domain" description="RRM" evidence="3">
    <location>
        <begin position="38"/>
        <end position="115"/>
    </location>
</feature>
<dbReference type="SMART" id="SM00360">
    <property type="entry name" value="RRM"/>
    <property type="match status" value="1"/>
</dbReference>
<dbReference type="CDD" id="cd12320">
    <property type="entry name" value="RRM6_RBM19_RRM5_MRD1"/>
    <property type="match status" value="1"/>
</dbReference>
<accession>A0A4P9WIY1</accession>
<dbReference type="PROSITE" id="PS50102">
    <property type="entry name" value="RRM"/>
    <property type="match status" value="1"/>
</dbReference>
<sequence length="152" mass="17056">NFKLDGHELQLKFSTATSKTGAESRKRGSDDPVKVTGTKLIVRNIPFEATKKDIRQLFTSFGQVKSVRLPTKFDGSHRGFGFVDFLTKQEAKSAYEALGSTHLYGRHLVLEWAEEEDTVEGLRKRTAKGFFKDGGGKRRKVDLDGEDGMDEE</sequence>
<evidence type="ECO:0000259" key="3">
    <source>
        <dbReference type="PROSITE" id="PS50102"/>
    </source>
</evidence>
<feature type="non-terminal residue" evidence="4">
    <location>
        <position position="1"/>
    </location>
</feature>
<name>A0A4P9WIY1_9FUNG</name>
<protein>
    <recommendedName>
        <fullName evidence="3">RRM domain-containing protein</fullName>
    </recommendedName>
</protein>
<evidence type="ECO:0000256" key="2">
    <source>
        <dbReference type="PROSITE-ProRule" id="PRU00176"/>
    </source>
</evidence>
<dbReference type="OrthoDB" id="439639at2759"/>
<dbReference type="SUPFAM" id="SSF54928">
    <property type="entry name" value="RNA-binding domain, RBD"/>
    <property type="match status" value="1"/>
</dbReference>
<gene>
    <name evidence="4" type="ORF">BDK51DRAFT_27501</name>
</gene>
<dbReference type="PANTHER" id="PTHR10352">
    <property type="entry name" value="EUKARYOTIC TRANSLATION INITIATION FACTOR 3 SUBUNIT G"/>
    <property type="match status" value="1"/>
</dbReference>
<reference evidence="5" key="1">
    <citation type="journal article" date="2018" name="Nat. Microbiol.">
        <title>Leveraging single-cell genomics to expand the fungal tree of life.</title>
        <authorList>
            <person name="Ahrendt S.R."/>
            <person name="Quandt C.A."/>
            <person name="Ciobanu D."/>
            <person name="Clum A."/>
            <person name="Salamov A."/>
            <person name="Andreopoulos B."/>
            <person name="Cheng J.F."/>
            <person name="Woyke T."/>
            <person name="Pelin A."/>
            <person name="Henrissat B."/>
            <person name="Reynolds N.K."/>
            <person name="Benny G.L."/>
            <person name="Smith M.E."/>
            <person name="James T.Y."/>
            <person name="Grigoriev I.V."/>
        </authorList>
    </citation>
    <scope>NUCLEOTIDE SEQUENCE [LARGE SCALE GENOMIC DNA]</scope>
</reference>
<dbReference type="EMBL" id="KZ995502">
    <property type="protein sequence ID" value="RKO90546.1"/>
    <property type="molecule type" value="Genomic_DNA"/>
</dbReference>
<organism evidence="4 5">
    <name type="scientific">Blyttiomyces helicus</name>
    <dbReference type="NCBI Taxonomy" id="388810"/>
    <lineage>
        <taxon>Eukaryota</taxon>
        <taxon>Fungi</taxon>
        <taxon>Fungi incertae sedis</taxon>
        <taxon>Chytridiomycota</taxon>
        <taxon>Chytridiomycota incertae sedis</taxon>
        <taxon>Chytridiomycetes</taxon>
        <taxon>Chytridiomycetes incertae sedis</taxon>
        <taxon>Blyttiomyces</taxon>
    </lineage>
</organism>
<keyword evidence="5" id="KW-1185">Reference proteome</keyword>
<evidence type="ECO:0000256" key="1">
    <source>
        <dbReference type="ARBA" id="ARBA00022884"/>
    </source>
</evidence>
<dbReference type="Proteomes" id="UP000269721">
    <property type="component" value="Unassembled WGS sequence"/>
</dbReference>
<dbReference type="Pfam" id="PF00076">
    <property type="entry name" value="RRM_1"/>
    <property type="match status" value="1"/>
</dbReference>
<keyword evidence="1 2" id="KW-0694">RNA-binding</keyword>
<dbReference type="InterPro" id="IPR000504">
    <property type="entry name" value="RRM_dom"/>
</dbReference>
<dbReference type="InterPro" id="IPR012677">
    <property type="entry name" value="Nucleotide-bd_a/b_plait_sf"/>
</dbReference>
<dbReference type="AlphaFoldDB" id="A0A4P9WIY1"/>
<dbReference type="GO" id="GO:0003723">
    <property type="term" value="F:RNA binding"/>
    <property type="evidence" value="ECO:0007669"/>
    <property type="project" value="UniProtKB-UniRule"/>
</dbReference>
<dbReference type="InterPro" id="IPR035979">
    <property type="entry name" value="RBD_domain_sf"/>
</dbReference>
<evidence type="ECO:0000313" key="4">
    <source>
        <dbReference type="EMBL" id="RKO90546.1"/>
    </source>
</evidence>
<dbReference type="Gene3D" id="3.30.70.330">
    <property type="match status" value="1"/>
</dbReference>
<proteinExistence type="predicted"/>
<evidence type="ECO:0000313" key="5">
    <source>
        <dbReference type="Proteomes" id="UP000269721"/>
    </source>
</evidence>